<organism evidence="2 3">
    <name type="scientific">Sporothrix eucalyptigena</name>
    <dbReference type="NCBI Taxonomy" id="1812306"/>
    <lineage>
        <taxon>Eukaryota</taxon>
        <taxon>Fungi</taxon>
        <taxon>Dikarya</taxon>
        <taxon>Ascomycota</taxon>
        <taxon>Pezizomycotina</taxon>
        <taxon>Sordariomycetes</taxon>
        <taxon>Sordariomycetidae</taxon>
        <taxon>Ophiostomatales</taxon>
        <taxon>Ophiostomataceae</taxon>
        <taxon>Sporothrix</taxon>
    </lineage>
</organism>
<gene>
    <name evidence="2" type="ORF">SEUCBS140593_007770</name>
</gene>
<evidence type="ECO:0000256" key="1">
    <source>
        <dbReference type="SAM" id="MobiDB-lite"/>
    </source>
</evidence>
<name>A0ABP0CFY4_9PEZI</name>
<comment type="caution">
    <text evidence="2">The sequence shown here is derived from an EMBL/GenBank/DDBJ whole genome shotgun (WGS) entry which is preliminary data.</text>
</comment>
<protein>
    <submittedName>
        <fullName evidence="2">Uncharacterized protein</fullName>
    </submittedName>
</protein>
<dbReference type="EMBL" id="CAWUHD010000098">
    <property type="protein sequence ID" value="CAK7230977.1"/>
    <property type="molecule type" value="Genomic_DNA"/>
</dbReference>
<dbReference type="Proteomes" id="UP001642482">
    <property type="component" value="Unassembled WGS sequence"/>
</dbReference>
<keyword evidence="3" id="KW-1185">Reference proteome</keyword>
<evidence type="ECO:0000313" key="2">
    <source>
        <dbReference type="EMBL" id="CAK7230977.1"/>
    </source>
</evidence>
<sequence length="61" mass="6618">MDNRRCRSTELAPGSSSTPYGVRGTTGPRRLSFNATFKAPSTTFTTGGLSTRYTPFTNWPG</sequence>
<reference evidence="2 3" key="1">
    <citation type="submission" date="2024-01" db="EMBL/GenBank/DDBJ databases">
        <authorList>
            <person name="Allen C."/>
            <person name="Tagirdzhanova G."/>
        </authorList>
    </citation>
    <scope>NUCLEOTIDE SEQUENCE [LARGE SCALE GENOMIC DNA]</scope>
</reference>
<evidence type="ECO:0000313" key="3">
    <source>
        <dbReference type="Proteomes" id="UP001642482"/>
    </source>
</evidence>
<feature type="region of interest" description="Disordered" evidence="1">
    <location>
        <begin position="1"/>
        <end position="32"/>
    </location>
</feature>
<proteinExistence type="predicted"/>
<accession>A0ABP0CFY4</accession>